<proteinExistence type="predicted"/>
<organism evidence="1">
    <name type="scientific">Ophidiomyces ophidiicola</name>
    <dbReference type="NCBI Taxonomy" id="1387563"/>
    <lineage>
        <taxon>Eukaryota</taxon>
        <taxon>Fungi</taxon>
        <taxon>Dikarya</taxon>
        <taxon>Ascomycota</taxon>
        <taxon>Pezizomycotina</taxon>
        <taxon>Eurotiomycetes</taxon>
        <taxon>Eurotiomycetidae</taxon>
        <taxon>Onygenales</taxon>
        <taxon>Onygenaceae</taxon>
        <taxon>Ophidiomyces</taxon>
    </lineage>
</organism>
<protein>
    <submittedName>
        <fullName evidence="1">Uncharacterized protein</fullName>
    </submittedName>
</protein>
<name>A0ACB8V4Y0_9EURO</name>
<dbReference type="EMBL" id="JALBCA010000005">
    <property type="protein sequence ID" value="KAI2392678.1"/>
    <property type="molecule type" value="Genomic_DNA"/>
</dbReference>
<gene>
    <name evidence="1" type="ORF">LOY88_000474</name>
</gene>
<evidence type="ECO:0000313" key="1">
    <source>
        <dbReference type="EMBL" id="KAI2392678.1"/>
    </source>
</evidence>
<comment type="caution">
    <text evidence="1">The sequence shown here is derived from an EMBL/GenBank/DDBJ whole genome shotgun (WGS) entry which is preliminary data.</text>
</comment>
<sequence length="261" mass="27017">MTPLLTVAAALSMPALSIAGVLSEAKVLSSRIVGGSMAKPGQFPALVAIEVGGVQNCGGTLLGPNLVLTAGHCVRGHLTNTLTVRAGSLTRVEGGITVGVSSYKIHPRYYQPKFDHDLAVVHLASSIARGESIDYGNLAAAGTDVAAGSTVTVAGWGWTRNSDTATTTALLYASIPVMDRATCATHYAGESLEITQTMICAGMKGRVSCKGDSGGPVYDASGRQIVGVIAWGKQCAENGHPAVFVRVGKYRDWIEQNSGRS</sequence>
<accession>A0ACB8V4Y0</accession>
<reference evidence="1" key="1">
    <citation type="journal article" date="2022" name="bioRxiv">
        <title>Population genetic analysis of Ophidiomyces ophidiicola, the causative agent of snake fungal disease, indicates recent introductions to the USA.</title>
        <authorList>
            <person name="Ladner J.T."/>
            <person name="Palmer J.M."/>
            <person name="Ettinger C.L."/>
            <person name="Stajich J.E."/>
            <person name="Farrell T.M."/>
            <person name="Glorioso B.M."/>
            <person name="Lawson B."/>
            <person name="Price S.J."/>
            <person name="Stengle A.G."/>
            <person name="Grear D.A."/>
            <person name="Lorch J.M."/>
        </authorList>
    </citation>
    <scope>NUCLEOTIDE SEQUENCE</scope>
    <source>
        <strain evidence="1">NWHC 24266-5</strain>
    </source>
</reference>